<reference evidence="8" key="1">
    <citation type="submission" date="2016-03" db="EMBL/GenBank/DDBJ databases">
        <title>Updated assembly of Pseudogymnoascus destructans, the fungus causing white-nose syndrome of bats.</title>
        <authorList>
            <person name="Palmer J.M."/>
            <person name="Drees K.P."/>
            <person name="Foster J.T."/>
            <person name="Lindner D.L."/>
        </authorList>
    </citation>
    <scope>NUCLEOTIDE SEQUENCE [LARGE SCALE GENOMIC DNA]</scope>
    <source>
        <strain evidence="8">20631-21</strain>
    </source>
</reference>
<name>A0A177AI21_9PEZI</name>
<organism evidence="8">
    <name type="scientific">Pseudogymnoascus destructans</name>
    <dbReference type="NCBI Taxonomy" id="655981"/>
    <lineage>
        <taxon>Eukaryota</taxon>
        <taxon>Fungi</taxon>
        <taxon>Dikarya</taxon>
        <taxon>Ascomycota</taxon>
        <taxon>Pezizomycotina</taxon>
        <taxon>Leotiomycetes</taxon>
        <taxon>Thelebolales</taxon>
        <taxon>Thelebolaceae</taxon>
        <taxon>Pseudogymnoascus</taxon>
    </lineage>
</organism>
<dbReference type="VEuPathDB" id="FungiDB:GMDG_07294"/>
<dbReference type="InterPro" id="IPR019156">
    <property type="entry name" value="Ataxin-10_domain"/>
</dbReference>
<dbReference type="RefSeq" id="XP_024326991.1">
    <property type="nucleotide sequence ID" value="XM_024465249.1"/>
</dbReference>
<dbReference type="GO" id="GO:0005829">
    <property type="term" value="C:cytosol"/>
    <property type="evidence" value="ECO:0007669"/>
    <property type="project" value="TreeGrafter"/>
</dbReference>
<evidence type="ECO:0000256" key="3">
    <source>
        <dbReference type="ARBA" id="ARBA00023306"/>
    </source>
</evidence>
<dbReference type="Pfam" id="PF09759">
    <property type="entry name" value="Atx10homo_assoc"/>
    <property type="match status" value="1"/>
</dbReference>
<evidence type="ECO:0000259" key="7">
    <source>
        <dbReference type="Pfam" id="PF09759"/>
    </source>
</evidence>
<dbReference type="InterPro" id="IPR051374">
    <property type="entry name" value="Ataxin-10/CTR86_families"/>
</dbReference>
<gene>
    <name evidence="8" type="ORF">VC83_01574</name>
</gene>
<sequence>MLHLFHILRSTCKQFLRFVAYIRTQTTSALFASHNRNLRPTGPDEEEPFSLVTPRHTQQFMGNEYQMASFNMVTRIDGTEGFNTQSIEERNFQAALIMTECHFTRKPPVGRKTVNMTLATIKRTMEKTLNVSEIREVLAKNVDIWMRLQLVFYAAIPRLGARSLQETYSETAPRNIDIPESSTLIAENHVTLLEDLTLLNNLLVIARNMLAIKEVAQDICSTVQLDKQITKLIVLGVNVTSKGYDGENVDNHTRGKLNEITELYKKLLVTCLQFLHNMTMGNDRLKMVFWFDMLFDNDLHNDAIHGLPNDGLRVDVVYEEVKNWLKRNSQKSPAAQVLLAKYTEDVPLGHNGGPLPPDFWGDDSKAEIVSVNSELSQQPTTVPVWSEQAPTKAEQDRMYGRVSHEIDVWWKRVRDANYDNWVVPMETVEGAIARAQSCKGNAMTRYIPRVEQDEDLEFDHREGYEEEPEDEVHHEEGDGYSIHADDGHVEGEEEEEDDDDDSYVEGSLRGLLTEIPNILDTKQIEALHMTVKACIVDAMGSGLTKSGENLQKTRCKMFLALDCGKNLLREMLVLIAVWEQAESQFIFQITAQIIESFHHNALLPYAWNSLRILKDIVSPAQTILLRLVNYMFRARKNTTIYSDVKDFNRDAKLIHFLYNYFRCRVVPDCIALIYAQAQIRGNRSHPQDFPVDLWDMERSKDGLAQYLDFMYVIADIPEMRPLLIEWETTYELIALLNALEAGVARKPLTELRRTTPPAARANNGDASSAEGDKNYDPSQPQAPLDSQNVQPGPPPLHDTPHKFPWRGIKVQILIILTSLVAPSNGRSGPGNPVVQKQILKYGGIMALLNCCVYDGHNEYLKERATLCIKWVMEGCMEAQDFVRELSPLKNQKQDVEMVRSKGVDQVGPVGGGEDVVAQSAPQQSKENEKFEMERLSRMADAVEKMRIANVAAAKKGGDVGNDVRF</sequence>
<dbReference type="PANTHER" id="PTHR13255">
    <property type="entry name" value="ATAXIN-10"/>
    <property type="match status" value="1"/>
</dbReference>
<keyword evidence="2" id="KW-0132">Cell division</keyword>
<accession>A0A177AI21</accession>
<protein>
    <recommendedName>
        <fullName evidence="5">Ataxin-10 homolog</fullName>
    </recommendedName>
</protein>
<dbReference type="Proteomes" id="UP000077154">
    <property type="component" value="Unassembled WGS sequence"/>
</dbReference>
<dbReference type="PANTHER" id="PTHR13255:SF0">
    <property type="entry name" value="ATAXIN-10"/>
    <property type="match status" value="1"/>
</dbReference>
<evidence type="ECO:0000256" key="1">
    <source>
        <dbReference type="ARBA" id="ARBA00008384"/>
    </source>
</evidence>
<feature type="compositionally biased region" description="Acidic residues" evidence="6">
    <location>
        <begin position="491"/>
        <end position="503"/>
    </location>
</feature>
<evidence type="ECO:0000256" key="4">
    <source>
        <dbReference type="ARBA" id="ARBA00044746"/>
    </source>
</evidence>
<comment type="similarity">
    <text evidence="1">Belongs to the ataxin-10 family.</text>
</comment>
<dbReference type="GO" id="GO:0051301">
    <property type="term" value="P:cell division"/>
    <property type="evidence" value="ECO:0007669"/>
    <property type="project" value="UniProtKB-KW"/>
</dbReference>
<feature type="region of interest" description="Disordered" evidence="6">
    <location>
        <begin position="750"/>
        <end position="801"/>
    </location>
</feature>
<dbReference type="AlphaFoldDB" id="A0A177AI21"/>
<feature type="compositionally biased region" description="Basic and acidic residues" evidence="6">
    <location>
        <begin position="471"/>
        <end position="490"/>
    </location>
</feature>
<dbReference type="eggNOG" id="ENOG502SC2U">
    <property type="taxonomic scope" value="Eukaryota"/>
</dbReference>
<feature type="domain" description="Ataxin-10" evidence="7">
    <location>
        <begin position="831"/>
        <end position="901"/>
    </location>
</feature>
<evidence type="ECO:0000256" key="2">
    <source>
        <dbReference type="ARBA" id="ARBA00022618"/>
    </source>
</evidence>
<dbReference type="EMBL" id="KV441388">
    <property type="protein sequence ID" value="OAF61717.2"/>
    <property type="molecule type" value="Genomic_DNA"/>
</dbReference>
<proteinExistence type="inferred from homology"/>
<evidence type="ECO:0000256" key="6">
    <source>
        <dbReference type="SAM" id="MobiDB-lite"/>
    </source>
</evidence>
<comment type="function">
    <text evidence="4">May play a role in the regulation of cytokinesis.</text>
</comment>
<dbReference type="OrthoDB" id="379794at2759"/>
<feature type="region of interest" description="Disordered" evidence="6">
    <location>
        <begin position="463"/>
        <end position="503"/>
    </location>
</feature>
<evidence type="ECO:0000256" key="5">
    <source>
        <dbReference type="ARBA" id="ARBA00044801"/>
    </source>
</evidence>
<feature type="compositionally biased region" description="Polar residues" evidence="6">
    <location>
        <begin position="776"/>
        <end position="790"/>
    </location>
</feature>
<dbReference type="GeneID" id="36284663"/>
<keyword evidence="3" id="KW-0131">Cell cycle</keyword>
<evidence type="ECO:0000313" key="8">
    <source>
        <dbReference type="EMBL" id="OAF61717.2"/>
    </source>
</evidence>